<keyword evidence="2" id="KW-0413">Isomerase</keyword>
<proteinExistence type="predicted"/>
<dbReference type="EC" id="5.1.3.31" evidence="2"/>
<keyword evidence="2" id="KW-0614">Plasmid</keyword>
<dbReference type="RefSeq" id="WP_338532024.1">
    <property type="nucleotide sequence ID" value="NZ_CP030942.1"/>
</dbReference>
<protein>
    <submittedName>
        <fullName evidence="2">D-tagatose 3-epimerase</fullName>
        <ecNumber evidence="2">5.1.3.31</ecNumber>
    </submittedName>
</protein>
<dbReference type="InterPro" id="IPR013022">
    <property type="entry name" value="Xyl_isomerase-like_TIM-brl"/>
</dbReference>
<dbReference type="EMBL" id="CP030942">
    <property type="protein sequence ID" value="UUP19826.1"/>
    <property type="molecule type" value="Genomic_DNA"/>
</dbReference>
<gene>
    <name evidence="2" type="ORF">NTH_04341</name>
</gene>
<evidence type="ECO:0000313" key="3">
    <source>
        <dbReference type="Proteomes" id="UP001342418"/>
    </source>
</evidence>
<name>A0ABY5MVI5_9HYPH</name>
<sequence>MTGRAPFLSFCNELLAEEGLGLAEQARFCAAVGYQGLELAPATLAGTPHLVSSAQAAEMRKLVEGEGLVVTGLHWLLTAYPHLSLTSRDPRQLAELKDVMLGLLDLCAALGGKIMVHGSPGQRQIDAQEALDDAIARVADFFGPIAEAAAARGLTYCFEPLSARETRFINTVSQAERLVEKVGHEAFRTMIDTSAAGQSEDMPVADLIRRKLPGGSIAHIQLNDTDRGAPGTGGDPFADIIAAIRQAGWDRPLALEPFKTIGDARATAAYGAATVRAYWEAAA</sequence>
<feature type="domain" description="Xylose isomerase-like TIM barrel" evidence="1">
    <location>
        <begin position="27"/>
        <end position="265"/>
    </location>
</feature>
<dbReference type="InterPro" id="IPR050312">
    <property type="entry name" value="IolE/XylAMocC-like"/>
</dbReference>
<dbReference type="Pfam" id="PF01261">
    <property type="entry name" value="AP_endonuc_2"/>
    <property type="match status" value="1"/>
</dbReference>
<dbReference type="Proteomes" id="UP001342418">
    <property type="component" value="Plasmid p1536_1"/>
</dbReference>
<dbReference type="Gene3D" id="3.20.20.150">
    <property type="entry name" value="Divalent-metal-dependent TIM barrel enzymes"/>
    <property type="match status" value="1"/>
</dbReference>
<dbReference type="InterPro" id="IPR036237">
    <property type="entry name" value="Xyl_isomerase-like_sf"/>
</dbReference>
<organism evidence="2 3">
    <name type="scientific">Nitratireductor thuwali</name>
    <dbReference type="NCBI Taxonomy" id="2267699"/>
    <lineage>
        <taxon>Bacteria</taxon>
        <taxon>Pseudomonadati</taxon>
        <taxon>Pseudomonadota</taxon>
        <taxon>Alphaproteobacteria</taxon>
        <taxon>Hyphomicrobiales</taxon>
        <taxon>Phyllobacteriaceae</taxon>
        <taxon>Nitratireductor</taxon>
    </lineage>
</organism>
<dbReference type="PANTHER" id="PTHR12110">
    <property type="entry name" value="HYDROXYPYRUVATE ISOMERASE"/>
    <property type="match status" value="1"/>
</dbReference>
<evidence type="ECO:0000259" key="1">
    <source>
        <dbReference type="Pfam" id="PF01261"/>
    </source>
</evidence>
<dbReference type="PANTHER" id="PTHR12110:SF21">
    <property type="entry name" value="XYLOSE ISOMERASE-LIKE TIM BARREL DOMAIN-CONTAINING PROTEIN"/>
    <property type="match status" value="1"/>
</dbReference>
<accession>A0ABY5MVI5</accession>
<dbReference type="GO" id="GO:0016853">
    <property type="term" value="F:isomerase activity"/>
    <property type="evidence" value="ECO:0007669"/>
    <property type="project" value="UniProtKB-KW"/>
</dbReference>
<keyword evidence="3" id="KW-1185">Reference proteome</keyword>
<reference evidence="2 3" key="1">
    <citation type="submission" date="2018-07" db="EMBL/GenBank/DDBJ databases">
        <title>Genome sequence of Nitratireductor thuwali#1536.</title>
        <authorList>
            <person name="Michoud G."/>
            <person name="Merlino G."/>
            <person name="Sefrji F.O."/>
            <person name="Daffonchio D."/>
        </authorList>
    </citation>
    <scope>NUCLEOTIDE SEQUENCE [LARGE SCALE GENOMIC DNA]</scope>
    <source>
        <strain evidence="2 3">Nit1536</strain>
        <plasmid evidence="2 3">p1536_1</plasmid>
    </source>
</reference>
<evidence type="ECO:0000313" key="2">
    <source>
        <dbReference type="EMBL" id="UUP19826.1"/>
    </source>
</evidence>
<dbReference type="SUPFAM" id="SSF51658">
    <property type="entry name" value="Xylose isomerase-like"/>
    <property type="match status" value="1"/>
</dbReference>
<geneLocation type="plasmid" evidence="2 3">
    <name>p1536_1</name>
</geneLocation>